<keyword evidence="1" id="KW-1133">Transmembrane helix</keyword>
<gene>
    <name evidence="2" type="ORF">CLODIP_2_CD01771</name>
</gene>
<evidence type="ECO:0000313" key="3">
    <source>
        <dbReference type="Proteomes" id="UP000494165"/>
    </source>
</evidence>
<name>A0A8S1C2I0_9INSE</name>
<feature type="transmembrane region" description="Helical" evidence="1">
    <location>
        <begin position="200"/>
        <end position="224"/>
    </location>
</feature>
<evidence type="ECO:0000313" key="2">
    <source>
        <dbReference type="EMBL" id="CAB3362044.1"/>
    </source>
</evidence>
<evidence type="ECO:0000256" key="1">
    <source>
        <dbReference type="SAM" id="Phobius"/>
    </source>
</evidence>
<dbReference type="Proteomes" id="UP000494165">
    <property type="component" value="Unassembled WGS sequence"/>
</dbReference>
<feature type="transmembrane region" description="Helical" evidence="1">
    <location>
        <begin position="170"/>
        <end position="194"/>
    </location>
</feature>
<proteinExistence type="predicted"/>
<protein>
    <submittedName>
        <fullName evidence="2">Uncharacterized protein</fullName>
    </submittedName>
</protein>
<dbReference type="EMBL" id="CADEPI010000007">
    <property type="protein sequence ID" value="CAB3362044.1"/>
    <property type="molecule type" value="Genomic_DNA"/>
</dbReference>
<organism evidence="2 3">
    <name type="scientific">Cloeon dipterum</name>
    <dbReference type="NCBI Taxonomy" id="197152"/>
    <lineage>
        <taxon>Eukaryota</taxon>
        <taxon>Metazoa</taxon>
        <taxon>Ecdysozoa</taxon>
        <taxon>Arthropoda</taxon>
        <taxon>Hexapoda</taxon>
        <taxon>Insecta</taxon>
        <taxon>Pterygota</taxon>
        <taxon>Palaeoptera</taxon>
        <taxon>Ephemeroptera</taxon>
        <taxon>Pisciforma</taxon>
        <taxon>Baetidae</taxon>
        <taxon>Cloeon</taxon>
    </lineage>
</organism>
<keyword evidence="3" id="KW-1185">Reference proteome</keyword>
<keyword evidence="1" id="KW-0812">Transmembrane</keyword>
<dbReference type="OrthoDB" id="5956310at2759"/>
<reference evidence="2 3" key="1">
    <citation type="submission" date="2020-04" db="EMBL/GenBank/DDBJ databases">
        <authorList>
            <person name="Alioto T."/>
            <person name="Alioto T."/>
            <person name="Gomez Garrido J."/>
        </authorList>
    </citation>
    <scope>NUCLEOTIDE SEQUENCE [LARGE SCALE GENOMIC DNA]</scope>
</reference>
<comment type="caution">
    <text evidence="2">The sequence shown here is derived from an EMBL/GenBank/DDBJ whole genome shotgun (WGS) entry which is preliminary data.</text>
</comment>
<keyword evidence="1" id="KW-0472">Membrane</keyword>
<dbReference type="AlphaFoldDB" id="A0A8S1C2I0"/>
<sequence length="261" mass="28949">MSNSSSLSEEDFVDTKDTYQISSRPVLTADEGFSQRVRFSRVFSKEFSTIDPSLVVNQTPETSLNDIPSSLSSTTSLNSVNLGPENQPVGILESAPETLIEASVGLLIQSVPNLIVSATNQKDFEDSLENLGPPWNMGNMSNAQTSDFSDDDDDSRIGITDLREKNRPQWLNMTAIGIRIILATGLILVVSHVLRTAVSIIYHLIFPLVSILIGSLLFCNNGLLDGDGFYNCMRDIQKMGVGFYDYWCQIYYYVRGNLFGY</sequence>
<accession>A0A8S1C2I0</accession>